<dbReference type="PROSITE" id="PS50969">
    <property type="entry name" value="FCP1"/>
    <property type="match status" value="1"/>
</dbReference>
<protein>
    <recommendedName>
        <fullName evidence="15">RNA polymerase II C-terminal domain phosphatase-like</fullName>
        <ecNumber evidence="15">3.1.3.16</ecNumber>
    </recommendedName>
</protein>
<evidence type="ECO:0000256" key="6">
    <source>
        <dbReference type="ARBA" id="ARBA00022723"/>
    </source>
</evidence>
<dbReference type="GO" id="GO:0009651">
    <property type="term" value="P:response to salt stress"/>
    <property type="evidence" value="ECO:0007669"/>
    <property type="project" value="UniProtKB-ARBA"/>
</dbReference>
<dbReference type="SUPFAM" id="SSF56784">
    <property type="entry name" value="HAD-like"/>
    <property type="match status" value="1"/>
</dbReference>
<feature type="domain" description="FCP1 homology" evidence="17">
    <location>
        <begin position="99"/>
        <end position="273"/>
    </location>
</feature>
<comment type="cofactor">
    <cofactor evidence="1">
        <name>Mn(2+)</name>
        <dbReference type="ChEBI" id="CHEBI:29035"/>
    </cofactor>
</comment>
<comment type="cofactor">
    <cofactor evidence="3">
        <name>Mg(2+)</name>
        <dbReference type="ChEBI" id="CHEBI:18420"/>
    </cofactor>
</comment>
<dbReference type="Gramene" id="PRQ24842">
    <property type="protein sequence ID" value="PRQ24842"/>
    <property type="gene ID" value="RchiOBHm_Chr6g0276921"/>
</dbReference>
<dbReference type="OrthoDB" id="10249888at2759"/>
<evidence type="ECO:0000256" key="2">
    <source>
        <dbReference type="ARBA" id="ARBA00001941"/>
    </source>
</evidence>
<comment type="subunit">
    <text evidence="14">Interacts with RAP74.</text>
</comment>
<dbReference type="InterPro" id="IPR039189">
    <property type="entry name" value="Fcp1"/>
</dbReference>
<dbReference type="Pfam" id="PF00533">
    <property type="entry name" value="BRCT"/>
    <property type="match status" value="1"/>
</dbReference>
<evidence type="ECO:0000256" key="8">
    <source>
        <dbReference type="ARBA" id="ARBA00022884"/>
    </source>
</evidence>
<dbReference type="InterPro" id="IPR001357">
    <property type="entry name" value="BRCT_dom"/>
</dbReference>
<evidence type="ECO:0000259" key="17">
    <source>
        <dbReference type="PROSITE" id="PS50969"/>
    </source>
</evidence>
<keyword evidence="5" id="KW-0678">Repressor</keyword>
<dbReference type="PANTHER" id="PTHR23081">
    <property type="entry name" value="RNA POLYMERASE II CTD PHOSPHATASE"/>
    <property type="match status" value="1"/>
</dbReference>
<keyword evidence="6" id="KW-0479">Metal-binding</keyword>
<dbReference type="Gene3D" id="3.40.50.10190">
    <property type="entry name" value="BRCT domain"/>
    <property type="match status" value="1"/>
</dbReference>
<dbReference type="NCBIfam" id="TIGR02250">
    <property type="entry name" value="FCP1_euk"/>
    <property type="match status" value="1"/>
</dbReference>
<evidence type="ECO:0000256" key="10">
    <source>
        <dbReference type="ARBA" id="ARBA00023163"/>
    </source>
</evidence>
<dbReference type="GO" id="GO:0003723">
    <property type="term" value="F:RNA binding"/>
    <property type="evidence" value="ECO:0007669"/>
    <property type="project" value="UniProtKB-KW"/>
</dbReference>
<reference evidence="18 19" key="1">
    <citation type="journal article" date="2018" name="Nat. Genet.">
        <title>The Rosa genome provides new insights in the design of modern roses.</title>
        <authorList>
            <person name="Bendahmane M."/>
        </authorList>
    </citation>
    <scope>NUCLEOTIDE SEQUENCE [LARGE SCALE GENOMIC DNA]</scope>
    <source>
        <strain evidence="19">cv. Old Blush</strain>
    </source>
</reference>
<comment type="function">
    <text evidence="15">This promotes the activity of RNA polymerase II.</text>
</comment>
<dbReference type="SUPFAM" id="SSF52113">
    <property type="entry name" value="BRCT domain"/>
    <property type="match status" value="1"/>
</dbReference>
<evidence type="ECO:0000259" key="16">
    <source>
        <dbReference type="PROSITE" id="PS50172"/>
    </source>
</evidence>
<evidence type="ECO:0000256" key="12">
    <source>
        <dbReference type="ARBA" id="ARBA00047761"/>
    </source>
</evidence>
<dbReference type="InterPro" id="IPR004274">
    <property type="entry name" value="FCP1_dom"/>
</dbReference>
<dbReference type="AlphaFoldDB" id="A0A2P6PSE6"/>
<evidence type="ECO:0000256" key="3">
    <source>
        <dbReference type="ARBA" id="ARBA00001946"/>
    </source>
</evidence>
<feature type="domain" description="BRCT" evidence="16">
    <location>
        <begin position="322"/>
        <end position="414"/>
    </location>
</feature>
<organism evidence="18 19">
    <name type="scientific">Rosa chinensis</name>
    <name type="common">China rose</name>
    <dbReference type="NCBI Taxonomy" id="74649"/>
    <lineage>
        <taxon>Eukaryota</taxon>
        <taxon>Viridiplantae</taxon>
        <taxon>Streptophyta</taxon>
        <taxon>Embryophyta</taxon>
        <taxon>Tracheophyta</taxon>
        <taxon>Spermatophyta</taxon>
        <taxon>Magnoliopsida</taxon>
        <taxon>eudicotyledons</taxon>
        <taxon>Gunneridae</taxon>
        <taxon>Pentapetalae</taxon>
        <taxon>rosids</taxon>
        <taxon>fabids</taxon>
        <taxon>Rosales</taxon>
        <taxon>Rosaceae</taxon>
        <taxon>Rosoideae</taxon>
        <taxon>Rosoideae incertae sedis</taxon>
        <taxon>Rosa</taxon>
    </lineage>
</organism>
<comment type="caution">
    <text evidence="18">The sequence shown here is derived from an EMBL/GenBank/DDBJ whole genome shotgun (WGS) entry which is preliminary data.</text>
</comment>
<comment type="subcellular location">
    <subcellularLocation>
        <location evidence="4 15">Nucleus</location>
    </subcellularLocation>
</comment>
<keyword evidence="9" id="KW-0805">Transcription regulation</keyword>
<dbReference type="CDD" id="cd07521">
    <property type="entry name" value="HAD_FCP1-like"/>
    <property type="match status" value="1"/>
</dbReference>
<comment type="cofactor">
    <cofactor evidence="2">
        <name>Co(2+)</name>
        <dbReference type="ChEBI" id="CHEBI:48828"/>
    </cofactor>
</comment>
<dbReference type="SMART" id="SM00292">
    <property type="entry name" value="BRCT"/>
    <property type="match status" value="1"/>
</dbReference>
<dbReference type="InterPro" id="IPR023214">
    <property type="entry name" value="HAD_sf"/>
</dbReference>
<dbReference type="InterPro" id="IPR011947">
    <property type="entry name" value="FCP1_euk"/>
</dbReference>
<proteinExistence type="predicted"/>
<gene>
    <name evidence="18" type="ORF">RchiOBHm_Chr6g0276921</name>
</gene>
<dbReference type="PROSITE" id="PS50172">
    <property type="entry name" value="BRCT"/>
    <property type="match status" value="1"/>
</dbReference>
<dbReference type="GO" id="GO:0005634">
    <property type="term" value="C:nucleus"/>
    <property type="evidence" value="ECO:0007669"/>
    <property type="project" value="UniProtKB-SubCell"/>
</dbReference>
<dbReference type="Proteomes" id="UP000238479">
    <property type="component" value="Chromosome 6"/>
</dbReference>
<evidence type="ECO:0000256" key="13">
    <source>
        <dbReference type="ARBA" id="ARBA00048336"/>
    </source>
</evidence>
<dbReference type="InterPro" id="IPR036412">
    <property type="entry name" value="HAD-like_sf"/>
</dbReference>
<keyword evidence="8" id="KW-0694">RNA-binding</keyword>
<comment type="catalytic activity">
    <reaction evidence="13 15">
        <text>O-phospho-L-threonyl-[protein] + H2O = L-threonyl-[protein] + phosphate</text>
        <dbReference type="Rhea" id="RHEA:47004"/>
        <dbReference type="Rhea" id="RHEA-COMP:11060"/>
        <dbReference type="Rhea" id="RHEA-COMP:11605"/>
        <dbReference type="ChEBI" id="CHEBI:15377"/>
        <dbReference type="ChEBI" id="CHEBI:30013"/>
        <dbReference type="ChEBI" id="CHEBI:43474"/>
        <dbReference type="ChEBI" id="CHEBI:61977"/>
        <dbReference type="EC" id="3.1.3.16"/>
    </reaction>
</comment>
<dbReference type="STRING" id="74649.A0A2P6PSE6"/>
<evidence type="ECO:0000256" key="14">
    <source>
        <dbReference type="ARBA" id="ARBA00063107"/>
    </source>
</evidence>
<evidence type="ECO:0000256" key="5">
    <source>
        <dbReference type="ARBA" id="ARBA00022491"/>
    </source>
</evidence>
<comment type="catalytic activity">
    <reaction evidence="12 15">
        <text>O-phospho-L-seryl-[protein] + H2O = L-seryl-[protein] + phosphate</text>
        <dbReference type="Rhea" id="RHEA:20629"/>
        <dbReference type="Rhea" id="RHEA-COMP:9863"/>
        <dbReference type="Rhea" id="RHEA-COMP:11604"/>
        <dbReference type="ChEBI" id="CHEBI:15377"/>
        <dbReference type="ChEBI" id="CHEBI:29999"/>
        <dbReference type="ChEBI" id="CHEBI:43474"/>
        <dbReference type="ChEBI" id="CHEBI:83421"/>
        <dbReference type="EC" id="3.1.3.16"/>
    </reaction>
</comment>
<evidence type="ECO:0000313" key="18">
    <source>
        <dbReference type="EMBL" id="PRQ24842.1"/>
    </source>
</evidence>
<dbReference type="FunFam" id="3.40.50.10190:FF:000014">
    <property type="entry name" value="RNA polymerase II C-terminal domain phosphatase-like 3"/>
    <property type="match status" value="1"/>
</dbReference>
<evidence type="ECO:0000313" key="19">
    <source>
        <dbReference type="Proteomes" id="UP000238479"/>
    </source>
</evidence>
<sequence>MMSVATVSPILHNIDNRVGYLKRGLGLDSDYSDLGVIDQRAKRLKVETDVLGVSEEARFAFDEKPRFSEVRFGYIPKGLLLRSDEIDRLRSENTRNLLLNHKKLHLVLDLDHTLLNTTFLDEMSPDEEYLKTQTQSDHSLQYVHVVDTPSRQLMTKLRPYIRTFLVQASQMFELSIYTMGNRDYALEMAKLLDPGNHIFGGRVISRDDSTETDRKSLDVLLARDSAVVILDDTKNVWTNDNRDNVIVMPRYHFFRSSCQKFRLSKGMPYSELKTDECDRYGGAYLANVLRLLGYIHTIFFNEVELQGWDLIDRDVRLVLKILKKEVLKGCKIVFSHVFPSNVEANTHPLWKMAEQLGATCSTQVDPSVTHVVAANARTQKSCWAVKERKFLVNPQWIRSANFMWQKQPEDNFPCQ</sequence>
<dbReference type="OMA" id="IRSANFM"/>
<dbReference type="GO" id="GO:0008420">
    <property type="term" value="F:RNA polymerase II CTD heptapeptide repeat phosphatase activity"/>
    <property type="evidence" value="ECO:0007669"/>
    <property type="project" value="UniProtKB-UniRule"/>
</dbReference>
<evidence type="ECO:0000256" key="4">
    <source>
        <dbReference type="ARBA" id="ARBA00004123"/>
    </source>
</evidence>
<keyword evidence="11 15" id="KW-0539">Nucleus</keyword>
<evidence type="ECO:0000256" key="7">
    <source>
        <dbReference type="ARBA" id="ARBA00022801"/>
    </source>
</evidence>
<evidence type="ECO:0000256" key="1">
    <source>
        <dbReference type="ARBA" id="ARBA00001936"/>
    </source>
</evidence>
<dbReference type="GO" id="GO:0046872">
    <property type="term" value="F:metal ion binding"/>
    <property type="evidence" value="ECO:0007669"/>
    <property type="project" value="UniProtKB-KW"/>
</dbReference>
<name>A0A2P6PSE6_ROSCH</name>
<evidence type="ECO:0000256" key="15">
    <source>
        <dbReference type="RuleBase" id="RU366066"/>
    </source>
</evidence>
<dbReference type="Gene3D" id="3.40.50.1000">
    <property type="entry name" value="HAD superfamily/HAD-like"/>
    <property type="match status" value="1"/>
</dbReference>
<dbReference type="Pfam" id="PF03031">
    <property type="entry name" value="NIF"/>
    <property type="match status" value="1"/>
</dbReference>
<keyword evidence="10" id="KW-0804">Transcription</keyword>
<keyword evidence="19" id="KW-1185">Reference proteome</keyword>
<dbReference type="CDD" id="cd17729">
    <property type="entry name" value="BRCT_CTDP1"/>
    <property type="match status" value="1"/>
</dbReference>
<evidence type="ECO:0000256" key="11">
    <source>
        <dbReference type="ARBA" id="ARBA00023242"/>
    </source>
</evidence>
<dbReference type="PANTHER" id="PTHR23081:SF36">
    <property type="entry name" value="RNA POLYMERASE II SUBUNIT A C-TERMINAL DOMAIN PHOSPHATASE"/>
    <property type="match status" value="1"/>
</dbReference>
<keyword evidence="7 15" id="KW-0378">Hydrolase</keyword>
<evidence type="ECO:0000256" key="9">
    <source>
        <dbReference type="ARBA" id="ARBA00023015"/>
    </source>
</evidence>
<dbReference type="EMBL" id="PDCK01000044">
    <property type="protein sequence ID" value="PRQ24842.1"/>
    <property type="molecule type" value="Genomic_DNA"/>
</dbReference>
<accession>A0A2P6PSE6</accession>
<dbReference type="EC" id="3.1.3.16" evidence="15"/>
<dbReference type="InterPro" id="IPR036420">
    <property type="entry name" value="BRCT_dom_sf"/>
</dbReference>
<dbReference type="SMART" id="SM00577">
    <property type="entry name" value="CPDc"/>
    <property type="match status" value="1"/>
</dbReference>